<evidence type="ECO:0000256" key="3">
    <source>
        <dbReference type="ARBA" id="ARBA00012618"/>
    </source>
</evidence>
<dbReference type="CDD" id="cd06557">
    <property type="entry name" value="KPHMT-like"/>
    <property type="match status" value="1"/>
</dbReference>
<dbReference type="EMBL" id="UOFZ01000017">
    <property type="protein sequence ID" value="VAX12156.1"/>
    <property type="molecule type" value="Genomic_DNA"/>
</dbReference>
<name>A0A3B1B1I3_9ZZZZ</name>
<dbReference type="SUPFAM" id="SSF51621">
    <property type="entry name" value="Phosphoenolpyruvate/pyruvate domain"/>
    <property type="match status" value="1"/>
</dbReference>
<dbReference type="PIRSF" id="PIRSF000388">
    <property type="entry name" value="Pantoate_hydroxy_MeTrfase"/>
    <property type="match status" value="1"/>
</dbReference>
<dbReference type="PANTHER" id="PTHR20881">
    <property type="entry name" value="3-METHYL-2-OXOBUTANOATE HYDROXYMETHYLTRANSFERASE"/>
    <property type="match status" value="1"/>
</dbReference>
<proteinExistence type="inferred from homology"/>
<dbReference type="GO" id="GO:0008168">
    <property type="term" value="F:methyltransferase activity"/>
    <property type="evidence" value="ECO:0007669"/>
    <property type="project" value="UniProtKB-KW"/>
</dbReference>
<dbReference type="Gene3D" id="3.20.20.60">
    <property type="entry name" value="Phosphoenolpyruvate-binding domains"/>
    <property type="match status" value="1"/>
</dbReference>
<dbReference type="GO" id="GO:0003864">
    <property type="term" value="F:3-methyl-2-oxobutanoate hydroxymethyltransferase activity"/>
    <property type="evidence" value="ECO:0007669"/>
    <property type="project" value="UniProtKB-EC"/>
</dbReference>
<dbReference type="InterPro" id="IPR015813">
    <property type="entry name" value="Pyrv/PenolPyrv_kinase-like_dom"/>
</dbReference>
<dbReference type="GO" id="GO:0032259">
    <property type="term" value="P:methylation"/>
    <property type="evidence" value="ECO:0007669"/>
    <property type="project" value="UniProtKB-KW"/>
</dbReference>
<protein>
    <recommendedName>
        <fullName evidence="3">3-methyl-2-oxobutanoate hydroxymethyltransferase</fullName>
        <ecNumber evidence="3">2.1.2.11</ecNumber>
    </recommendedName>
</protein>
<reference evidence="5" key="1">
    <citation type="submission" date="2018-06" db="EMBL/GenBank/DDBJ databases">
        <authorList>
            <person name="Zhirakovskaya E."/>
        </authorList>
    </citation>
    <scope>NUCLEOTIDE SEQUENCE</scope>
</reference>
<dbReference type="Pfam" id="PF02548">
    <property type="entry name" value="Pantoate_transf"/>
    <property type="match status" value="1"/>
</dbReference>
<dbReference type="FunFam" id="3.20.20.60:FF:000003">
    <property type="entry name" value="3-methyl-2-oxobutanoate hydroxymethyltransferase"/>
    <property type="match status" value="1"/>
</dbReference>
<keyword evidence="5" id="KW-0489">Methyltransferase</keyword>
<comment type="similarity">
    <text evidence="2">Belongs to the PanB family.</text>
</comment>
<evidence type="ECO:0000313" key="5">
    <source>
        <dbReference type="EMBL" id="VAX12156.1"/>
    </source>
</evidence>
<evidence type="ECO:0000256" key="2">
    <source>
        <dbReference type="ARBA" id="ARBA00008676"/>
    </source>
</evidence>
<evidence type="ECO:0000256" key="1">
    <source>
        <dbReference type="ARBA" id="ARBA00005033"/>
    </source>
</evidence>
<organism evidence="5">
    <name type="scientific">hydrothermal vent metagenome</name>
    <dbReference type="NCBI Taxonomy" id="652676"/>
    <lineage>
        <taxon>unclassified sequences</taxon>
        <taxon>metagenomes</taxon>
        <taxon>ecological metagenomes</taxon>
    </lineage>
</organism>
<dbReference type="PANTHER" id="PTHR20881:SF0">
    <property type="entry name" value="3-METHYL-2-OXOBUTANOATE HYDROXYMETHYLTRANSFERASE"/>
    <property type="match status" value="1"/>
</dbReference>
<gene>
    <name evidence="5" type="ORF">MNBD_GAMMA24-1991</name>
</gene>
<keyword evidence="4 5" id="KW-0808">Transferase</keyword>
<dbReference type="HAMAP" id="MF_00156">
    <property type="entry name" value="PanB"/>
    <property type="match status" value="1"/>
</dbReference>
<dbReference type="InterPro" id="IPR003700">
    <property type="entry name" value="Pantoate_hydroxy_MeTrfase"/>
</dbReference>
<evidence type="ECO:0000256" key="4">
    <source>
        <dbReference type="ARBA" id="ARBA00022679"/>
    </source>
</evidence>
<comment type="pathway">
    <text evidence="1">Cofactor biosynthesis; (R)-pantothenate biosynthesis; (R)-pantoate from 3-methyl-2-oxobutanoate: step 1/2.</text>
</comment>
<dbReference type="AlphaFoldDB" id="A0A3B1B1I3"/>
<dbReference type="NCBIfam" id="TIGR00222">
    <property type="entry name" value="panB"/>
    <property type="match status" value="1"/>
</dbReference>
<dbReference type="InterPro" id="IPR040442">
    <property type="entry name" value="Pyrv_kinase-like_dom_sf"/>
</dbReference>
<dbReference type="GO" id="GO:0000287">
    <property type="term" value="F:magnesium ion binding"/>
    <property type="evidence" value="ECO:0007669"/>
    <property type="project" value="TreeGrafter"/>
</dbReference>
<dbReference type="GO" id="GO:0015940">
    <property type="term" value="P:pantothenate biosynthetic process"/>
    <property type="evidence" value="ECO:0007669"/>
    <property type="project" value="InterPro"/>
</dbReference>
<dbReference type="GO" id="GO:0005737">
    <property type="term" value="C:cytoplasm"/>
    <property type="evidence" value="ECO:0007669"/>
    <property type="project" value="TreeGrafter"/>
</dbReference>
<dbReference type="EC" id="2.1.2.11" evidence="3"/>
<dbReference type="NCBIfam" id="NF001452">
    <property type="entry name" value="PRK00311.1"/>
    <property type="match status" value="1"/>
</dbReference>
<sequence>MNSPQTLSIEAVVGMKQAGEKITVLTAYDASMSKHLEAAGIDVILVGDSLGMVVQGHDSTLPVTVDDMIYHCRLVARARERALLVVDMPYHSYTTVDMALSNAQRLMDEGRADMVKLEGAGAVLDAIEAIVADGIPVCGHLGLLPQSIEELGGYKVQGREQAAADKMLADARALEAAGASMMVLECIPSSLGKRISEAVTVPTIGIGAGPDCDGQVLVLYDLLGLTPGKRPKFSKDFLSEMPAGKGITAAIRAYVDAVKSGVFPAPEHGFK</sequence>
<accession>A0A3B1B1I3</accession>